<protein>
    <recommendedName>
        <fullName evidence="2">DUF4746 domain-containing protein</fullName>
    </recommendedName>
</protein>
<feature type="region of interest" description="Disordered" evidence="1">
    <location>
        <begin position="91"/>
        <end position="123"/>
    </location>
</feature>
<evidence type="ECO:0000256" key="1">
    <source>
        <dbReference type="SAM" id="MobiDB-lite"/>
    </source>
</evidence>
<evidence type="ECO:0000313" key="3">
    <source>
        <dbReference type="EMBL" id="KAJ9595881.1"/>
    </source>
</evidence>
<evidence type="ECO:0000259" key="2">
    <source>
        <dbReference type="Pfam" id="PF15928"/>
    </source>
</evidence>
<feature type="region of interest" description="Disordered" evidence="1">
    <location>
        <begin position="358"/>
        <end position="423"/>
    </location>
</feature>
<dbReference type="Pfam" id="PF15928">
    <property type="entry name" value="DUF4746"/>
    <property type="match status" value="1"/>
</dbReference>
<evidence type="ECO:0000313" key="4">
    <source>
        <dbReference type="Proteomes" id="UP001233999"/>
    </source>
</evidence>
<feature type="compositionally biased region" description="Acidic residues" evidence="1">
    <location>
        <begin position="92"/>
        <end position="116"/>
    </location>
</feature>
<organism evidence="3 4">
    <name type="scientific">Diploptera punctata</name>
    <name type="common">Pacific beetle cockroach</name>
    <dbReference type="NCBI Taxonomy" id="6984"/>
    <lineage>
        <taxon>Eukaryota</taxon>
        <taxon>Metazoa</taxon>
        <taxon>Ecdysozoa</taxon>
        <taxon>Arthropoda</taxon>
        <taxon>Hexapoda</taxon>
        <taxon>Insecta</taxon>
        <taxon>Pterygota</taxon>
        <taxon>Neoptera</taxon>
        <taxon>Polyneoptera</taxon>
        <taxon>Dictyoptera</taxon>
        <taxon>Blattodea</taxon>
        <taxon>Blaberoidea</taxon>
        <taxon>Blaberidae</taxon>
        <taxon>Diplopterinae</taxon>
        <taxon>Diploptera</taxon>
    </lineage>
</organism>
<dbReference type="EMBL" id="JASPKZ010002306">
    <property type="protein sequence ID" value="KAJ9595881.1"/>
    <property type="molecule type" value="Genomic_DNA"/>
</dbReference>
<dbReference type="Proteomes" id="UP001233999">
    <property type="component" value="Unassembled WGS sequence"/>
</dbReference>
<dbReference type="AlphaFoldDB" id="A0AAD8AB78"/>
<comment type="caution">
    <text evidence="3">The sequence shown here is derived from an EMBL/GenBank/DDBJ whole genome shotgun (WGS) entry which is preliminary data.</text>
</comment>
<proteinExistence type="predicted"/>
<reference evidence="3" key="2">
    <citation type="submission" date="2023-05" db="EMBL/GenBank/DDBJ databases">
        <authorList>
            <person name="Fouks B."/>
        </authorList>
    </citation>
    <scope>NUCLEOTIDE SEQUENCE</scope>
    <source>
        <strain evidence="3">Stay&amp;Tobe</strain>
        <tissue evidence="3">Testes</tissue>
    </source>
</reference>
<gene>
    <name evidence="3" type="ORF">L9F63_012940</name>
</gene>
<dbReference type="InterPro" id="IPR031827">
    <property type="entry name" value="DUF4746"/>
</dbReference>
<feature type="domain" description="DUF4746" evidence="2">
    <location>
        <begin position="69"/>
        <end position="310"/>
    </location>
</feature>
<reference evidence="3" key="1">
    <citation type="journal article" date="2023" name="IScience">
        <title>Live-bearing cockroach genome reveals convergent evolutionary mechanisms linked to viviparity in insects and beyond.</title>
        <authorList>
            <person name="Fouks B."/>
            <person name="Harrison M.C."/>
            <person name="Mikhailova A.A."/>
            <person name="Marchal E."/>
            <person name="English S."/>
            <person name="Carruthers M."/>
            <person name="Jennings E.C."/>
            <person name="Chiamaka E.L."/>
            <person name="Frigard R.A."/>
            <person name="Pippel M."/>
            <person name="Attardo G.M."/>
            <person name="Benoit J.B."/>
            <person name="Bornberg-Bauer E."/>
            <person name="Tobe S.S."/>
        </authorList>
    </citation>
    <scope>NUCLEOTIDE SEQUENCE</scope>
    <source>
        <strain evidence="3">Stay&amp;Tobe</strain>
    </source>
</reference>
<keyword evidence="4" id="KW-1185">Reference proteome</keyword>
<name>A0AAD8AB78_DIPPU</name>
<sequence length="423" mass="47225">MRNLMKHIGNYTVIMIMPYLYEDGVCEAWLELSEIITEMGYSVEDEEKIQLDADLAAELIYSGMGEVSEEFIEKLEAPAVVKLMLYRKPDASETEFETEPPAEGEEEGSESDEEEVGEAKTEETDALVEIVKLIYGHTADVRQEGEMEADPESFEGRFRPSPDLPGMWTPYTPNAKANAIMKLFPRFAAKFALPPPPELPPVMTMIFNATKSAEVSEMVAENEENVICLAYFSGPDPSTAKKIALTKEQYDQRKKKSDDDKIVLIVNRKKSEPLLSFCQLSPIYISANIEDGKKDYEAFFAEEEEEQFIEPDELEEEVPEILTLPDEISTVEADSVSYTYERAEKFEEKYDEISEISALGRIEETGGVPGPQEPQSSGEPAAAVGEQATTEESEQMPTPEESIPSAEPPPPSEEPPTPSEQPE</sequence>
<accession>A0AAD8AB78</accession>
<feature type="compositionally biased region" description="Pro residues" evidence="1">
    <location>
        <begin position="406"/>
        <end position="423"/>
    </location>
</feature>